<organism evidence="1 2">
    <name type="scientific">Bacillus thuringiensis</name>
    <dbReference type="NCBI Taxonomy" id="1428"/>
    <lineage>
        <taxon>Bacteria</taxon>
        <taxon>Bacillati</taxon>
        <taxon>Bacillota</taxon>
        <taxon>Bacilli</taxon>
        <taxon>Bacillales</taxon>
        <taxon>Bacillaceae</taxon>
        <taxon>Bacillus</taxon>
        <taxon>Bacillus cereus group</taxon>
    </lineage>
</organism>
<gene>
    <name evidence="1" type="ORF">COK81_19895</name>
</gene>
<sequence length="378" mass="43547">MEELMARIKKDMNDKGITISELAKMSSVPYTVVNDGVSTGRTVEMKFDVYLKLVHVIYETYMERRNVVTDFIRLIKSNKNVRKSMCYCYCAGEIGLMEYLLEKHKKNRRLKKYLFLYELLNNRNKGISVGKPLINKIDGSSFAKTDECIALFQLLNMFSAYDVVDIPAMNVYAEKARQSVSELNVKCIKKSLSVYCLLMVAHSNLLDGQLNVCRNNCNAILQASTEFIPIISSNFCCIGESYMFTDKMLSEEYLLKSSDVLEKNGFDRGSKRYRGVQTTLALLYIEHGFNLHKIQFEHIHKAEHGYYEAIYGDVEKGVQMLKEDIAERPYSPYPRYYLAKAEKDIVGLEIALKMFKDLGNHHYATTVEHTLDELKMEV</sequence>
<dbReference type="RefSeq" id="WP_141544896.1">
    <property type="nucleotide sequence ID" value="NZ_NVCU01000176.1"/>
</dbReference>
<dbReference type="AlphaFoldDB" id="A0A9X7AY89"/>
<dbReference type="NCBIfam" id="NF038310">
    <property type="entry name" value="lysogeny_AimR"/>
    <property type="match status" value="1"/>
</dbReference>
<dbReference type="InterPro" id="IPR047705">
    <property type="entry name" value="AimR-like"/>
</dbReference>
<protein>
    <recommendedName>
        <fullName evidence="3">Prophage helix-turn-helix protein</fullName>
    </recommendedName>
</protein>
<evidence type="ECO:0000313" key="1">
    <source>
        <dbReference type="EMBL" id="PFT87747.1"/>
    </source>
</evidence>
<evidence type="ECO:0008006" key="3">
    <source>
        <dbReference type="Google" id="ProtNLM"/>
    </source>
</evidence>
<dbReference type="EMBL" id="NVCU01000176">
    <property type="protein sequence ID" value="PFT87747.1"/>
    <property type="molecule type" value="Genomic_DNA"/>
</dbReference>
<dbReference type="Pfam" id="PF22871">
    <property type="entry name" value="AimR"/>
    <property type="match status" value="1"/>
</dbReference>
<name>A0A9X7AY89_BACTU</name>
<proteinExistence type="predicted"/>
<reference evidence="1 2" key="1">
    <citation type="submission" date="2017-09" db="EMBL/GenBank/DDBJ databases">
        <title>Large-scale bioinformatics analysis of Bacillus genomes uncovers conserved roles of natural products in bacterial physiology.</title>
        <authorList>
            <consortium name="Agbiome Team Llc"/>
            <person name="Bleich R.M."/>
            <person name="Grubbs K.J."/>
            <person name="Santa Maria K.C."/>
            <person name="Allen S.E."/>
            <person name="Farag S."/>
            <person name="Shank E.A."/>
            <person name="Bowers A."/>
        </authorList>
    </citation>
    <scope>NUCLEOTIDE SEQUENCE [LARGE SCALE GENOMIC DNA]</scope>
    <source>
        <strain evidence="1 2">AFS064137</strain>
    </source>
</reference>
<comment type="caution">
    <text evidence="1">The sequence shown here is derived from an EMBL/GenBank/DDBJ whole genome shotgun (WGS) entry which is preliminary data.</text>
</comment>
<accession>A0A9X7AY89</accession>
<evidence type="ECO:0000313" key="2">
    <source>
        <dbReference type="Proteomes" id="UP000225910"/>
    </source>
</evidence>
<dbReference type="Proteomes" id="UP000225910">
    <property type="component" value="Unassembled WGS sequence"/>
</dbReference>